<dbReference type="InterPro" id="IPR012001">
    <property type="entry name" value="Thiamin_PyroP_enz_TPP-bd_dom"/>
</dbReference>
<dbReference type="CDD" id="cd02004">
    <property type="entry name" value="TPP_BZL_OCoD_HPCL"/>
    <property type="match status" value="1"/>
</dbReference>
<dbReference type="Proteomes" id="UP000070700">
    <property type="component" value="Unassembled WGS sequence"/>
</dbReference>
<comment type="similarity">
    <text evidence="3 6">Belongs to the TPP enzyme family.</text>
</comment>
<dbReference type="OrthoDB" id="10006023at2759"/>
<dbReference type="Pfam" id="PF00205">
    <property type="entry name" value="TPP_enzyme_M"/>
    <property type="match status" value="1"/>
</dbReference>
<dbReference type="GO" id="GO:0030976">
    <property type="term" value="F:thiamine pyrophosphate binding"/>
    <property type="evidence" value="ECO:0007669"/>
    <property type="project" value="InterPro"/>
</dbReference>
<evidence type="ECO:0000256" key="1">
    <source>
        <dbReference type="ARBA" id="ARBA00001946"/>
    </source>
</evidence>
<dbReference type="Gene3D" id="3.40.50.970">
    <property type="match status" value="2"/>
</dbReference>
<dbReference type="KEGG" id="psco:LY89DRAFT_650588"/>
<dbReference type="GO" id="GO:0009099">
    <property type="term" value="P:L-valine biosynthetic process"/>
    <property type="evidence" value="ECO:0007669"/>
    <property type="project" value="TreeGrafter"/>
</dbReference>
<sequence length="593" mass="63622">MPGFQLKQPQHRELSGGDLLAQCLKQLGVDTAFGIHGGHLDAFLMGCDHSGIRLVDTRHETVAVQAAEGYAKVKGKVGVCFVTANSGFSNSLPGLATAIADRSPIFVITSSPPLRDAETNCLQGFLDQVVVSKPLTKFSHRVTHPEEIPRLVSHAYRTANSGTPGPVMIDFPIEILFSPVRQESISWGSISSPQAYPPSPSPRAVTEALALWKAAKRPAIVISTGCRGAEASKSLLELAEATQTPIFQSMKGFGPLLLDHPLHAGLAGNLAKLPYVGKPRPDLIFMLGARTGMFMGGRSGIIIPERECKLIQIDIDGSEIGRSCHVDVGIVSDMTEALQSFNAAVKSDPFQTPEEWVELATSLKHTPSASDKDQKLINSKMHPYHALKAVLSALEPGCILSIDGGEAGSWTTDLLEVAQPSSSFFSAGYLGMLGNGFGYSLGAAVADPTRQIINIQGDGSAGFHFSELDTYARHKLNILTVVVNNYVWGMSIHGQELVYGDKNPARPVSTLSATTRYDVIAGGFGNESAMIDKLEDIEATVKRFSEVKGPACINLIVSDKPTHSGTVAMVSPTDDPNMIVVPYYDNIPRPYYK</sequence>
<dbReference type="InParanoid" id="A0A194X0E4"/>
<dbReference type="GO" id="GO:0003984">
    <property type="term" value="F:acetolactate synthase activity"/>
    <property type="evidence" value="ECO:0007669"/>
    <property type="project" value="TreeGrafter"/>
</dbReference>
<dbReference type="EMBL" id="KQ947421">
    <property type="protein sequence ID" value="KUJ13665.1"/>
    <property type="molecule type" value="Genomic_DNA"/>
</dbReference>
<dbReference type="CDD" id="cd07035">
    <property type="entry name" value="TPP_PYR_POX_like"/>
    <property type="match status" value="1"/>
</dbReference>
<dbReference type="InterPro" id="IPR045229">
    <property type="entry name" value="TPP_enz"/>
</dbReference>
<dbReference type="PANTHER" id="PTHR18968">
    <property type="entry name" value="THIAMINE PYROPHOSPHATE ENZYMES"/>
    <property type="match status" value="1"/>
</dbReference>
<dbReference type="InterPro" id="IPR011766">
    <property type="entry name" value="TPP_enzyme_TPP-bd"/>
</dbReference>
<keyword evidence="11" id="KW-1185">Reference proteome</keyword>
<dbReference type="PROSITE" id="PS00187">
    <property type="entry name" value="TPP_ENZYMES"/>
    <property type="match status" value="1"/>
</dbReference>
<evidence type="ECO:0000313" key="11">
    <source>
        <dbReference type="Proteomes" id="UP000070700"/>
    </source>
</evidence>
<gene>
    <name evidence="10" type="ORF">LY89DRAFT_650588</name>
</gene>
<feature type="domain" description="Thiamine pyrophosphate enzyme central" evidence="7">
    <location>
        <begin position="206"/>
        <end position="340"/>
    </location>
</feature>
<dbReference type="GO" id="GO:0000287">
    <property type="term" value="F:magnesium ion binding"/>
    <property type="evidence" value="ECO:0007669"/>
    <property type="project" value="InterPro"/>
</dbReference>
<accession>A0A194X0E4</accession>
<reference evidence="10 11" key="1">
    <citation type="submission" date="2015-10" db="EMBL/GenBank/DDBJ databases">
        <title>Full genome of DAOMC 229536 Phialocephala scopiformis, a fungal endophyte of spruce producing the potent anti-insectan compound rugulosin.</title>
        <authorList>
            <consortium name="DOE Joint Genome Institute"/>
            <person name="Walker A.K."/>
            <person name="Frasz S.L."/>
            <person name="Seifert K.A."/>
            <person name="Miller J.D."/>
            <person name="Mondo S.J."/>
            <person name="Labutti K."/>
            <person name="Lipzen A."/>
            <person name="Dockter R."/>
            <person name="Kennedy M."/>
            <person name="Grigoriev I.V."/>
            <person name="Spatafora J.W."/>
        </authorList>
    </citation>
    <scope>NUCLEOTIDE SEQUENCE [LARGE SCALE GENOMIC DNA]</scope>
    <source>
        <strain evidence="10 11">CBS 120377</strain>
    </source>
</reference>
<protein>
    <submittedName>
        <fullName evidence="10">Acetolactate synthase I/II/III large subunit</fullName>
    </submittedName>
</protein>
<dbReference type="GO" id="GO:0005948">
    <property type="term" value="C:acetolactate synthase complex"/>
    <property type="evidence" value="ECO:0007669"/>
    <property type="project" value="TreeGrafter"/>
</dbReference>
<keyword evidence="5 6" id="KW-0786">Thiamine pyrophosphate</keyword>
<dbReference type="InterPro" id="IPR012000">
    <property type="entry name" value="Thiamin_PyroP_enz_cen_dom"/>
</dbReference>
<evidence type="ECO:0000256" key="6">
    <source>
        <dbReference type="RuleBase" id="RU362132"/>
    </source>
</evidence>
<dbReference type="GO" id="GO:0009097">
    <property type="term" value="P:isoleucine biosynthetic process"/>
    <property type="evidence" value="ECO:0007669"/>
    <property type="project" value="TreeGrafter"/>
</dbReference>
<dbReference type="PANTHER" id="PTHR18968:SF166">
    <property type="entry name" value="2-HYDROXYACYL-COA LYASE 2"/>
    <property type="match status" value="1"/>
</dbReference>
<evidence type="ECO:0000259" key="8">
    <source>
        <dbReference type="Pfam" id="PF02775"/>
    </source>
</evidence>
<dbReference type="SUPFAM" id="SSF52518">
    <property type="entry name" value="Thiamin diphosphate-binding fold (THDP-binding)"/>
    <property type="match status" value="2"/>
</dbReference>
<dbReference type="Pfam" id="PF02775">
    <property type="entry name" value="TPP_enzyme_C"/>
    <property type="match status" value="1"/>
</dbReference>
<dbReference type="Pfam" id="PF02776">
    <property type="entry name" value="TPP_enzyme_N"/>
    <property type="match status" value="1"/>
</dbReference>
<dbReference type="SUPFAM" id="SSF52467">
    <property type="entry name" value="DHS-like NAD/FAD-binding domain"/>
    <property type="match status" value="1"/>
</dbReference>
<dbReference type="AlphaFoldDB" id="A0A194X0E4"/>
<evidence type="ECO:0000259" key="7">
    <source>
        <dbReference type="Pfam" id="PF00205"/>
    </source>
</evidence>
<evidence type="ECO:0000259" key="9">
    <source>
        <dbReference type="Pfam" id="PF02776"/>
    </source>
</evidence>
<evidence type="ECO:0000256" key="3">
    <source>
        <dbReference type="ARBA" id="ARBA00007812"/>
    </source>
</evidence>
<dbReference type="GO" id="GO:0050660">
    <property type="term" value="F:flavin adenine dinucleotide binding"/>
    <property type="evidence" value="ECO:0007669"/>
    <property type="project" value="TreeGrafter"/>
</dbReference>
<feature type="domain" description="Thiamine pyrophosphate enzyme N-terminal TPP-binding" evidence="9">
    <location>
        <begin position="15"/>
        <end position="129"/>
    </location>
</feature>
<feature type="domain" description="Thiamine pyrophosphate enzyme TPP-binding" evidence="8">
    <location>
        <begin position="403"/>
        <end position="554"/>
    </location>
</feature>
<comment type="cofactor">
    <cofactor evidence="2">
        <name>thiamine diphosphate</name>
        <dbReference type="ChEBI" id="CHEBI:58937"/>
    </cofactor>
</comment>
<proteinExistence type="inferred from homology"/>
<dbReference type="InterPro" id="IPR029061">
    <property type="entry name" value="THDP-binding"/>
</dbReference>
<evidence type="ECO:0000256" key="4">
    <source>
        <dbReference type="ARBA" id="ARBA00022723"/>
    </source>
</evidence>
<evidence type="ECO:0000313" key="10">
    <source>
        <dbReference type="EMBL" id="KUJ13665.1"/>
    </source>
</evidence>
<dbReference type="FunFam" id="3.40.50.970:FF:000007">
    <property type="entry name" value="Acetolactate synthase"/>
    <property type="match status" value="1"/>
</dbReference>
<dbReference type="Gene3D" id="3.40.50.1220">
    <property type="entry name" value="TPP-binding domain"/>
    <property type="match status" value="1"/>
</dbReference>
<organism evidence="10 11">
    <name type="scientific">Mollisia scopiformis</name>
    <name type="common">Conifer needle endophyte fungus</name>
    <name type="synonym">Phialocephala scopiformis</name>
    <dbReference type="NCBI Taxonomy" id="149040"/>
    <lineage>
        <taxon>Eukaryota</taxon>
        <taxon>Fungi</taxon>
        <taxon>Dikarya</taxon>
        <taxon>Ascomycota</taxon>
        <taxon>Pezizomycotina</taxon>
        <taxon>Leotiomycetes</taxon>
        <taxon>Helotiales</taxon>
        <taxon>Mollisiaceae</taxon>
        <taxon>Mollisia</taxon>
    </lineage>
</organism>
<evidence type="ECO:0000256" key="2">
    <source>
        <dbReference type="ARBA" id="ARBA00001964"/>
    </source>
</evidence>
<dbReference type="InterPro" id="IPR000399">
    <property type="entry name" value="TPP-bd_CS"/>
</dbReference>
<dbReference type="InterPro" id="IPR029035">
    <property type="entry name" value="DHS-like_NAD/FAD-binding_dom"/>
</dbReference>
<dbReference type="GeneID" id="28821839"/>
<name>A0A194X0E4_MOLSC</name>
<dbReference type="RefSeq" id="XP_018068020.1">
    <property type="nucleotide sequence ID" value="XM_018212113.1"/>
</dbReference>
<keyword evidence="4" id="KW-0479">Metal-binding</keyword>
<comment type="cofactor">
    <cofactor evidence="1">
        <name>Mg(2+)</name>
        <dbReference type="ChEBI" id="CHEBI:18420"/>
    </cofactor>
</comment>
<evidence type="ECO:0000256" key="5">
    <source>
        <dbReference type="ARBA" id="ARBA00023052"/>
    </source>
</evidence>
<dbReference type="STRING" id="149040.A0A194X0E4"/>